<keyword evidence="2" id="KW-1185">Reference proteome</keyword>
<sequence>MNTHEITYLPAEWMDEYIPATLRHPSDFIHKCDDGSFIVIPKKSKDDLTLQSEIEEQEHRLIKLSVGDIVHFQQTEMYGRFTLHVSEDGSFWIDGDYPSKANCFYESDGENVVDNLNDMVQLCGEDSGPMSAGEHSIQIYWWGDSIAYRFDVTPDGTPYFVEAGSVQ</sequence>
<dbReference type="EMBL" id="JAPHAV010000001">
    <property type="protein sequence ID" value="MCX2696364.1"/>
    <property type="molecule type" value="Genomic_DNA"/>
</dbReference>
<gene>
    <name evidence="1" type="ORF">OPR82_06180</name>
</gene>
<protein>
    <submittedName>
        <fullName evidence="1">Uncharacterized protein</fullName>
    </submittedName>
</protein>
<evidence type="ECO:0000313" key="2">
    <source>
        <dbReference type="Proteomes" id="UP001301216"/>
    </source>
</evidence>
<accession>A0ABT3QL73</accession>
<evidence type="ECO:0000313" key="1">
    <source>
        <dbReference type="EMBL" id="MCX2696364.1"/>
    </source>
</evidence>
<organism evidence="1 2">
    <name type="scientific">Ochrobactrum chromiisoli</name>
    <dbReference type="NCBI Taxonomy" id="2993941"/>
    <lineage>
        <taxon>Bacteria</taxon>
        <taxon>Pseudomonadati</taxon>
        <taxon>Pseudomonadota</taxon>
        <taxon>Alphaproteobacteria</taxon>
        <taxon>Hyphomicrobiales</taxon>
        <taxon>Brucellaceae</taxon>
        <taxon>Brucella/Ochrobactrum group</taxon>
        <taxon>Ochrobactrum</taxon>
    </lineage>
</organism>
<comment type="caution">
    <text evidence="1">The sequence shown here is derived from an EMBL/GenBank/DDBJ whole genome shotgun (WGS) entry which is preliminary data.</text>
</comment>
<proteinExistence type="predicted"/>
<name>A0ABT3QL73_9HYPH</name>
<reference evidence="1 2" key="1">
    <citation type="submission" date="2022-11" db="EMBL/GenBank/DDBJ databases">
        <title>Brucella sp. YY2X, whole genome shotgun sequencing project.</title>
        <authorList>
            <person name="Yang Y."/>
        </authorList>
    </citation>
    <scope>NUCLEOTIDE SEQUENCE [LARGE SCALE GENOMIC DNA]</scope>
    <source>
        <strain evidence="1 2">YY2X</strain>
    </source>
</reference>
<dbReference type="Proteomes" id="UP001301216">
    <property type="component" value="Unassembled WGS sequence"/>
</dbReference>
<dbReference type="RefSeq" id="WP_265983667.1">
    <property type="nucleotide sequence ID" value="NZ_JAPHAV010000001.1"/>
</dbReference>